<dbReference type="PANTHER" id="PTHR43861:SF1">
    <property type="entry name" value="TRANS-ACONITATE 2-METHYLTRANSFERASE"/>
    <property type="match status" value="1"/>
</dbReference>
<reference evidence="4 5" key="1">
    <citation type="submission" date="2019-11" db="EMBL/GenBank/DDBJ databases">
        <title>Genome sequences of 17 halophilic strains isolated from different environments.</title>
        <authorList>
            <person name="Furrow R.E."/>
        </authorList>
    </citation>
    <scope>NUCLEOTIDE SEQUENCE [LARGE SCALE GENOMIC DNA]</scope>
    <source>
        <strain evidence="4 5">22514_16_FS</strain>
    </source>
</reference>
<dbReference type="SUPFAM" id="SSF53335">
    <property type="entry name" value="S-adenosyl-L-methionine-dependent methyltransferases"/>
    <property type="match status" value="1"/>
</dbReference>
<organism evidence="4 5">
    <name type="scientific">Pontibacillus yanchengensis</name>
    <dbReference type="NCBI Taxonomy" id="462910"/>
    <lineage>
        <taxon>Bacteria</taxon>
        <taxon>Bacillati</taxon>
        <taxon>Bacillota</taxon>
        <taxon>Bacilli</taxon>
        <taxon>Bacillales</taxon>
        <taxon>Bacillaceae</taxon>
        <taxon>Pontibacillus</taxon>
    </lineage>
</organism>
<feature type="domain" description="Methyltransferase" evidence="3">
    <location>
        <begin position="46"/>
        <end position="142"/>
    </location>
</feature>
<dbReference type="RefSeq" id="WP_160850025.1">
    <property type="nucleotide sequence ID" value="NZ_WMEQ01000013.1"/>
</dbReference>
<dbReference type="Pfam" id="PF13649">
    <property type="entry name" value="Methyltransf_25"/>
    <property type="match status" value="1"/>
</dbReference>
<dbReference type="GO" id="GO:0008168">
    <property type="term" value="F:methyltransferase activity"/>
    <property type="evidence" value="ECO:0007669"/>
    <property type="project" value="UniProtKB-KW"/>
</dbReference>
<sequence>MGLFVSQFSKPKGLIGKVVGWFMYRENAKISKWTLSFLNIQPNQHVLEIGFGPGYCIRKLSKKIGHIRISGVDPSKAMVEQAKRRNEKGVRKGWIQLDNLKADELSSFSSPIDKVIAINNIPYWENPVEVLKIIKENMNDGGKIAVTLQPHEKEAMDDTTENASGQIQAFMEEAGFRHIRIHLRPGKPTKTACVVGMR</sequence>
<dbReference type="AlphaFoldDB" id="A0A6I5A2P6"/>
<proteinExistence type="predicted"/>
<dbReference type="OrthoDB" id="9772751at2"/>
<dbReference type="CDD" id="cd02440">
    <property type="entry name" value="AdoMet_MTases"/>
    <property type="match status" value="1"/>
</dbReference>
<keyword evidence="2 4" id="KW-0808">Transferase</keyword>
<evidence type="ECO:0000259" key="3">
    <source>
        <dbReference type="Pfam" id="PF13649"/>
    </source>
</evidence>
<name>A0A6I5A2P6_9BACI</name>
<evidence type="ECO:0000313" key="4">
    <source>
        <dbReference type="EMBL" id="MYL35042.1"/>
    </source>
</evidence>
<dbReference type="PANTHER" id="PTHR43861">
    <property type="entry name" value="TRANS-ACONITATE 2-METHYLTRANSFERASE-RELATED"/>
    <property type="match status" value="1"/>
</dbReference>
<dbReference type="EMBL" id="WMEQ01000013">
    <property type="protein sequence ID" value="MYL35042.1"/>
    <property type="molecule type" value="Genomic_DNA"/>
</dbReference>
<keyword evidence="1 4" id="KW-0489">Methyltransferase</keyword>
<evidence type="ECO:0000256" key="2">
    <source>
        <dbReference type="ARBA" id="ARBA00022679"/>
    </source>
</evidence>
<accession>A0A6I5A2P6</accession>
<gene>
    <name evidence="4" type="ORF">GLW05_15775</name>
</gene>
<dbReference type="GO" id="GO:0032259">
    <property type="term" value="P:methylation"/>
    <property type="evidence" value="ECO:0007669"/>
    <property type="project" value="UniProtKB-KW"/>
</dbReference>
<dbReference type="InterPro" id="IPR029063">
    <property type="entry name" value="SAM-dependent_MTases_sf"/>
</dbReference>
<dbReference type="Proteomes" id="UP000468638">
    <property type="component" value="Unassembled WGS sequence"/>
</dbReference>
<protein>
    <submittedName>
        <fullName evidence="4">Methyltransferase</fullName>
    </submittedName>
</protein>
<comment type="caution">
    <text evidence="4">The sequence shown here is derived from an EMBL/GenBank/DDBJ whole genome shotgun (WGS) entry which is preliminary data.</text>
</comment>
<evidence type="ECO:0000256" key="1">
    <source>
        <dbReference type="ARBA" id="ARBA00022603"/>
    </source>
</evidence>
<dbReference type="InterPro" id="IPR041698">
    <property type="entry name" value="Methyltransf_25"/>
</dbReference>
<evidence type="ECO:0000313" key="5">
    <source>
        <dbReference type="Proteomes" id="UP000468638"/>
    </source>
</evidence>
<dbReference type="Gene3D" id="3.40.50.150">
    <property type="entry name" value="Vaccinia Virus protein VP39"/>
    <property type="match status" value="1"/>
</dbReference>